<feature type="region of interest" description="Disordered" evidence="1">
    <location>
        <begin position="257"/>
        <end position="278"/>
    </location>
</feature>
<sequence length="388" mass="42775">MANLPQLSDSVESLVNEEAHPVPEIQINCRCPRARVQSWCGSRSGPKNMKTSNILLAGDKCLPPASCRAALTSNETPYMPLVSEYPSHTTDELRLLEKSIATTRGGPKPPPHIPRRTQVVRGFWPSHQYQHETVPAADIVFEPKPLSTVITTRPREPAKFVLGGSPSPCEHEIGLGNGDSVSLTTRATSPHMHDALRRSEALTNVMPRSGPSSRMNIRDEHTSPIVDARVGTTEDEAVAYSDTDDCIDEHAIDDDDDCSVWENIPKKNDESLGDDDASQGSHLTLLLKRRGLGRRCGSHALRSSPDAPRPSTTHNASQHTLSEKRDEGRSKTKHIQVESSAMVAVYERRGSSDTGVTQKPYSAELCMKANEDQLFVKYCVNDYHTRGW</sequence>
<dbReference type="Pfam" id="PF11702">
    <property type="entry name" value="DUF3295"/>
    <property type="match status" value="1"/>
</dbReference>
<gene>
    <name evidence="3" type="ORF">FSARC_582</name>
</gene>
<evidence type="ECO:0000313" key="3">
    <source>
        <dbReference type="EMBL" id="KAF4973005.1"/>
    </source>
</evidence>
<reference evidence="3" key="2">
    <citation type="submission" date="2020-05" db="EMBL/GenBank/DDBJ databases">
        <authorList>
            <person name="Kim H.-S."/>
            <person name="Proctor R.H."/>
            <person name="Brown D.W."/>
        </authorList>
    </citation>
    <scope>NUCLEOTIDE SEQUENCE</scope>
    <source>
        <strain evidence="3">NRRL 20472</strain>
    </source>
</reference>
<accession>A0A8H4UAU0</accession>
<proteinExistence type="predicted"/>
<name>A0A8H4UAU0_9HYPO</name>
<evidence type="ECO:0000259" key="2">
    <source>
        <dbReference type="Pfam" id="PF11702"/>
    </source>
</evidence>
<feature type="region of interest" description="Disordered" evidence="1">
    <location>
        <begin position="296"/>
        <end position="334"/>
    </location>
</feature>
<feature type="domain" description="DUF3295" evidence="2">
    <location>
        <begin position="99"/>
        <end position="326"/>
    </location>
</feature>
<evidence type="ECO:0000256" key="1">
    <source>
        <dbReference type="SAM" id="MobiDB-lite"/>
    </source>
</evidence>
<comment type="caution">
    <text evidence="3">The sequence shown here is derived from an EMBL/GenBank/DDBJ whole genome shotgun (WGS) entry which is preliminary data.</text>
</comment>
<feature type="compositionally biased region" description="Basic and acidic residues" evidence="1">
    <location>
        <begin position="321"/>
        <end position="330"/>
    </location>
</feature>
<evidence type="ECO:0000313" key="4">
    <source>
        <dbReference type="Proteomes" id="UP000622797"/>
    </source>
</evidence>
<dbReference type="AlphaFoldDB" id="A0A8H4UAU0"/>
<feature type="compositionally biased region" description="Polar residues" evidence="1">
    <location>
        <begin position="310"/>
        <end position="320"/>
    </location>
</feature>
<reference evidence="3" key="1">
    <citation type="journal article" date="2020" name="BMC Genomics">
        <title>Correction to: Identification and distribution of gene clusters required for synthesis of sphingolipid metabolism inhibitors in diverse species of the filamentous fungus Fusarium.</title>
        <authorList>
            <person name="Kim H.S."/>
            <person name="Lohmar J.M."/>
            <person name="Busman M."/>
            <person name="Brown D.W."/>
            <person name="Naumann T.A."/>
            <person name="Divon H.H."/>
            <person name="Lysoe E."/>
            <person name="Uhlig S."/>
            <person name="Proctor R.H."/>
        </authorList>
    </citation>
    <scope>NUCLEOTIDE SEQUENCE</scope>
    <source>
        <strain evidence="3">NRRL 20472</strain>
    </source>
</reference>
<dbReference type="Proteomes" id="UP000622797">
    <property type="component" value="Unassembled WGS sequence"/>
</dbReference>
<dbReference type="EMBL" id="JABEXW010000032">
    <property type="protein sequence ID" value="KAF4973005.1"/>
    <property type="molecule type" value="Genomic_DNA"/>
</dbReference>
<keyword evidence="4" id="KW-1185">Reference proteome</keyword>
<dbReference type="InterPro" id="IPR021711">
    <property type="entry name" value="DUF3295"/>
</dbReference>
<protein>
    <recommendedName>
        <fullName evidence="2">DUF3295 domain-containing protein</fullName>
    </recommendedName>
</protein>
<organism evidence="3 4">
    <name type="scientific">Fusarium sarcochroum</name>
    <dbReference type="NCBI Taxonomy" id="1208366"/>
    <lineage>
        <taxon>Eukaryota</taxon>
        <taxon>Fungi</taxon>
        <taxon>Dikarya</taxon>
        <taxon>Ascomycota</taxon>
        <taxon>Pezizomycotina</taxon>
        <taxon>Sordariomycetes</taxon>
        <taxon>Hypocreomycetidae</taxon>
        <taxon>Hypocreales</taxon>
        <taxon>Nectriaceae</taxon>
        <taxon>Fusarium</taxon>
        <taxon>Fusarium lateritium species complex</taxon>
    </lineage>
</organism>